<keyword evidence="7 9" id="KW-0560">Oxidoreductase</keyword>
<evidence type="ECO:0000259" key="12">
    <source>
        <dbReference type="Pfam" id="PF10590"/>
    </source>
</evidence>
<dbReference type="RefSeq" id="WP_071136419.1">
    <property type="nucleotide sequence ID" value="NZ_DUQN01000022.1"/>
</dbReference>
<feature type="binding site" evidence="9">
    <location>
        <position position="127"/>
    </location>
    <ligand>
        <name>substrate</name>
    </ligand>
</feature>
<feature type="binding site" evidence="9">
    <location>
        <position position="66"/>
    </location>
    <ligand>
        <name>substrate</name>
    </ligand>
</feature>
<dbReference type="HAMAP" id="MF_01629">
    <property type="entry name" value="PdxH"/>
    <property type="match status" value="1"/>
</dbReference>
<reference evidence="13 14" key="1">
    <citation type="submission" date="2016-08" db="EMBL/GenBank/DDBJ databases">
        <authorList>
            <person name="Seilhamer J.J."/>
        </authorList>
    </citation>
    <scope>NUCLEOTIDE SEQUENCE [LARGE SCALE GENOMIC DNA]</scope>
    <source>
        <strain evidence="13">ING2-E5A</strain>
    </source>
</reference>
<evidence type="ECO:0000256" key="6">
    <source>
        <dbReference type="ARBA" id="ARBA00022643"/>
    </source>
</evidence>
<evidence type="ECO:0000256" key="9">
    <source>
        <dbReference type="HAMAP-Rule" id="MF_01629"/>
    </source>
</evidence>
<keyword evidence="5 9" id="KW-0285">Flavoprotein</keyword>
<evidence type="ECO:0000313" key="14">
    <source>
        <dbReference type="Proteomes" id="UP000178485"/>
    </source>
</evidence>
<evidence type="ECO:0000256" key="2">
    <source>
        <dbReference type="ARBA" id="ARBA00005037"/>
    </source>
</evidence>
<evidence type="ECO:0000313" key="13">
    <source>
        <dbReference type="EMBL" id="SCM56684.1"/>
    </source>
</evidence>
<dbReference type="Proteomes" id="UP000178485">
    <property type="component" value="Chromosome i"/>
</dbReference>
<comment type="function">
    <text evidence="9">Catalyzes the oxidation of either pyridoxine 5'-phosphate (PNP) or pyridoxamine 5'-phosphate (PMP) into pyridoxal 5'-phosphate (PLP).</text>
</comment>
<feature type="binding site" evidence="9 10">
    <location>
        <position position="82"/>
    </location>
    <ligand>
        <name>FMN</name>
        <dbReference type="ChEBI" id="CHEBI:58210"/>
    </ligand>
</feature>
<evidence type="ECO:0000256" key="3">
    <source>
        <dbReference type="ARBA" id="ARBA00007301"/>
    </source>
</evidence>
<dbReference type="GO" id="GO:0008615">
    <property type="term" value="P:pyridoxine biosynthetic process"/>
    <property type="evidence" value="ECO:0007669"/>
    <property type="project" value="UniProtKB-UniRule"/>
</dbReference>
<evidence type="ECO:0000256" key="10">
    <source>
        <dbReference type="PIRSR" id="PIRSR000190-2"/>
    </source>
</evidence>
<dbReference type="Gene3D" id="2.30.110.10">
    <property type="entry name" value="Electron Transport, Fmn-binding Protein, Chain A"/>
    <property type="match status" value="1"/>
</dbReference>
<keyword evidence="6 9" id="KW-0288">FMN</keyword>
<dbReference type="InterPro" id="IPR012349">
    <property type="entry name" value="Split_barrel_FMN-bd"/>
</dbReference>
<comment type="pathway">
    <text evidence="1 9">Cofactor metabolism; pyridoxal 5'-phosphate salvage; pyridoxal 5'-phosphate from pyridoxamine 5'-phosphate: step 1/1.</text>
</comment>
<comment type="catalytic activity">
    <reaction evidence="9">
        <text>pyridoxine 5'-phosphate + O2 = pyridoxal 5'-phosphate + H2O2</text>
        <dbReference type="Rhea" id="RHEA:15149"/>
        <dbReference type="ChEBI" id="CHEBI:15379"/>
        <dbReference type="ChEBI" id="CHEBI:16240"/>
        <dbReference type="ChEBI" id="CHEBI:58589"/>
        <dbReference type="ChEBI" id="CHEBI:597326"/>
        <dbReference type="EC" id="1.4.3.5"/>
    </reaction>
</comment>
<comment type="catalytic activity">
    <reaction evidence="9">
        <text>pyridoxamine 5'-phosphate + O2 + H2O = pyridoxal 5'-phosphate + H2O2 + NH4(+)</text>
        <dbReference type="Rhea" id="RHEA:15817"/>
        <dbReference type="ChEBI" id="CHEBI:15377"/>
        <dbReference type="ChEBI" id="CHEBI:15379"/>
        <dbReference type="ChEBI" id="CHEBI:16240"/>
        <dbReference type="ChEBI" id="CHEBI:28938"/>
        <dbReference type="ChEBI" id="CHEBI:58451"/>
        <dbReference type="ChEBI" id="CHEBI:597326"/>
        <dbReference type="EC" id="1.4.3.5"/>
    </reaction>
</comment>
<evidence type="ECO:0000259" key="11">
    <source>
        <dbReference type="Pfam" id="PF01243"/>
    </source>
</evidence>
<evidence type="ECO:0000256" key="1">
    <source>
        <dbReference type="ARBA" id="ARBA00004738"/>
    </source>
</evidence>
<feature type="binding site" evidence="9 10">
    <location>
        <begin position="76"/>
        <end position="77"/>
    </location>
    <ligand>
        <name>FMN</name>
        <dbReference type="ChEBI" id="CHEBI:58210"/>
    </ligand>
</feature>
<dbReference type="AlphaFoldDB" id="A0A1G4G5K8"/>
<comment type="pathway">
    <text evidence="2 9">Cofactor metabolism; pyridoxal 5'-phosphate salvage; pyridoxal 5'-phosphate from pyridoxine 5'-phosphate: step 1/1.</text>
</comment>
<gene>
    <name evidence="9 13" type="primary">pdxH</name>
    <name evidence="13" type="ORF">ING2E5A_0999</name>
</gene>
<feature type="binding site" evidence="9">
    <location>
        <begin position="191"/>
        <end position="193"/>
    </location>
    <ligand>
        <name>substrate</name>
    </ligand>
</feature>
<comment type="similarity">
    <text evidence="3 9">Belongs to the pyridoxamine 5'-phosphate oxidase family.</text>
</comment>
<feature type="domain" description="Pyridoxine 5'-phosphate oxidase dimerisation C-terminal" evidence="12">
    <location>
        <begin position="172"/>
        <end position="212"/>
    </location>
</feature>
<organism evidence="13 14">
    <name type="scientific">Petrimonas mucosa</name>
    <dbReference type="NCBI Taxonomy" id="1642646"/>
    <lineage>
        <taxon>Bacteria</taxon>
        <taxon>Pseudomonadati</taxon>
        <taxon>Bacteroidota</taxon>
        <taxon>Bacteroidia</taxon>
        <taxon>Bacteroidales</taxon>
        <taxon>Dysgonomonadaceae</taxon>
        <taxon>Petrimonas</taxon>
    </lineage>
</organism>
<feature type="binding site" evidence="9">
    <location>
        <position position="123"/>
    </location>
    <ligand>
        <name>substrate</name>
    </ligand>
</feature>
<feature type="binding site" evidence="9 10">
    <location>
        <position position="195"/>
    </location>
    <ligand>
        <name>FMN</name>
        <dbReference type="ChEBI" id="CHEBI:58210"/>
    </ligand>
</feature>
<dbReference type="InterPro" id="IPR000659">
    <property type="entry name" value="Pyridox_Oxase"/>
</dbReference>
<feature type="binding site" evidence="9 10">
    <location>
        <position position="83"/>
    </location>
    <ligand>
        <name>FMN</name>
        <dbReference type="ChEBI" id="CHEBI:58210"/>
    </ligand>
</feature>
<dbReference type="PANTHER" id="PTHR10851">
    <property type="entry name" value="PYRIDOXINE-5-PHOSPHATE OXIDASE"/>
    <property type="match status" value="1"/>
</dbReference>
<dbReference type="NCBIfam" id="TIGR00558">
    <property type="entry name" value="pdxH"/>
    <property type="match status" value="1"/>
</dbReference>
<comment type="cofactor">
    <cofactor evidence="9 10">
        <name>FMN</name>
        <dbReference type="ChEBI" id="CHEBI:58210"/>
    </cofactor>
    <text evidence="9 10">Binds 1 FMN per subunit.</text>
</comment>
<keyword evidence="14" id="KW-1185">Reference proteome</keyword>
<feature type="domain" description="Pyridoxamine 5'-phosphate oxidase N-terminal" evidence="11">
    <location>
        <begin position="34"/>
        <end position="150"/>
    </location>
</feature>
<dbReference type="FunFam" id="2.30.110.10:FF:000005">
    <property type="entry name" value="NAD(P)H-hydrate epimerase"/>
    <property type="match status" value="1"/>
</dbReference>
<dbReference type="Pfam" id="PF01243">
    <property type="entry name" value="PNPOx_N"/>
    <property type="match status" value="1"/>
</dbReference>
<feature type="binding site" evidence="9 10">
    <location>
        <begin position="61"/>
        <end position="66"/>
    </location>
    <ligand>
        <name>FMN</name>
        <dbReference type="ChEBI" id="CHEBI:58210"/>
    </ligand>
</feature>
<feature type="binding site" evidence="9 10">
    <location>
        <position position="185"/>
    </location>
    <ligand>
        <name>FMN</name>
        <dbReference type="ChEBI" id="CHEBI:58210"/>
    </ligand>
</feature>
<feature type="binding site" evidence="9 10">
    <location>
        <position position="105"/>
    </location>
    <ligand>
        <name>FMN</name>
        <dbReference type="ChEBI" id="CHEBI:58210"/>
    </ligand>
</feature>
<evidence type="ECO:0000256" key="8">
    <source>
        <dbReference type="ARBA" id="ARBA00023096"/>
    </source>
</evidence>
<accession>A0A1G4G5K8</accession>
<dbReference type="InterPro" id="IPR019576">
    <property type="entry name" value="Pyridoxamine_oxidase_dimer_C"/>
</dbReference>
<evidence type="ECO:0000256" key="7">
    <source>
        <dbReference type="ARBA" id="ARBA00023002"/>
    </source>
</evidence>
<proteinExistence type="inferred from homology"/>
<dbReference type="GO" id="GO:0010181">
    <property type="term" value="F:FMN binding"/>
    <property type="evidence" value="ECO:0007669"/>
    <property type="project" value="UniProtKB-UniRule"/>
</dbReference>
<dbReference type="GO" id="GO:0004733">
    <property type="term" value="F:pyridoxamine phosphate oxidase activity"/>
    <property type="evidence" value="ECO:0007669"/>
    <property type="project" value="UniProtKB-UniRule"/>
</dbReference>
<dbReference type="KEGG" id="pmuc:ING2E5A_0999"/>
<dbReference type="STRING" id="1642646.ING2E5A_0999"/>
<protein>
    <recommendedName>
        <fullName evidence="9">Pyridoxine/pyridoxamine 5'-phosphate oxidase</fullName>
        <ecNumber evidence="9">1.4.3.5</ecNumber>
    </recommendedName>
    <alternativeName>
        <fullName evidence="9">PNP/PMP oxidase</fullName>
        <shortName evidence="9">PNPOx</shortName>
    </alternativeName>
    <alternativeName>
        <fullName evidence="9">Pyridoxal 5'-phosphate synthase</fullName>
    </alternativeName>
</protein>
<keyword evidence="8 9" id="KW-0664">Pyridoxine biosynthesis</keyword>
<dbReference type="InterPro" id="IPR019740">
    <property type="entry name" value="Pyridox_Oxase_CS"/>
</dbReference>
<feature type="binding site" evidence="9 10">
    <location>
        <begin position="140"/>
        <end position="141"/>
    </location>
    <ligand>
        <name>FMN</name>
        <dbReference type="ChEBI" id="CHEBI:58210"/>
    </ligand>
</feature>
<dbReference type="PANTHER" id="PTHR10851:SF0">
    <property type="entry name" value="PYRIDOXINE-5'-PHOSPHATE OXIDASE"/>
    <property type="match status" value="1"/>
</dbReference>
<comment type="caution">
    <text evidence="9">Lacks conserved residue(s) required for the propagation of feature annotation.</text>
</comment>
<sequence length="212" mass="24394">MKNLHAFREEYRSGKLHETEMGADPIEQFQLWLQAAIDAGVPEPNAMTLATCTPDGKPSARVVLLKEVNHDGFVFFTNYLSRKGRELLENPFAALVFDWHGIERQIRVEGGVEKLADQDSDNYFSERPREAQIGAWASPQSRILDSREELEEFQASIEKRFADQTIPRPSHWGGFILHPTTIEFWQGRPGRLHDRLVHHKTEEGWTLHRLAP</sequence>
<comment type="subunit">
    <text evidence="4 9">Homodimer.</text>
</comment>
<name>A0A1G4G5K8_9BACT</name>
<dbReference type="SUPFAM" id="SSF50475">
    <property type="entry name" value="FMN-binding split barrel"/>
    <property type="match status" value="1"/>
</dbReference>
<dbReference type="Pfam" id="PF10590">
    <property type="entry name" value="PNP_phzG_C"/>
    <property type="match status" value="1"/>
</dbReference>
<dbReference type="InterPro" id="IPR011576">
    <property type="entry name" value="Pyridox_Oxase_N"/>
</dbReference>
<dbReference type="EMBL" id="LT608328">
    <property type="protein sequence ID" value="SCM56684.1"/>
    <property type="molecule type" value="Genomic_DNA"/>
</dbReference>
<dbReference type="UniPathway" id="UPA01068">
    <property type="reaction ID" value="UER00304"/>
</dbReference>
<evidence type="ECO:0000256" key="4">
    <source>
        <dbReference type="ARBA" id="ARBA00011738"/>
    </source>
</evidence>
<dbReference type="PIRSF" id="PIRSF000190">
    <property type="entry name" value="Pyd_amn-ph_oxd"/>
    <property type="match status" value="1"/>
</dbReference>
<dbReference type="EC" id="1.4.3.5" evidence="9"/>
<dbReference type="PROSITE" id="PS01064">
    <property type="entry name" value="PYRIDOX_OXIDASE"/>
    <property type="match status" value="1"/>
</dbReference>
<evidence type="ECO:0000256" key="5">
    <source>
        <dbReference type="ARBA" id="ARBA00022630"/>
    </source>
</evidence>
<dbReference type="NCBIfam" id="NF004231">
    <property type="entry name" value="PRK05679.1"/>
    <property type="match status" value="1"/>
</dbReference>